<sequence>MPVYLKRMFCVTCLLLGVSAQAAQVYMSRDADGNIVFSDRAEGKAERINVQELPTVPAYMVPDRLKQAGTTTATTAPAPATISTPLSTTAPVIAPPMETAPAKTKSTKVPPDYQSLSIVSPRSGETYQNGDANNLMVIAEIQPSMKEDDALQLFDNGTLIRHTRTNYFAVNDLERGEHKLEVAIVSKEGKEKIRSEGVIVYIHRNSILKNARD</sequence>
<feature type="chain" id="PRO_5040927963" evidence="2">
    <location>
        <begin position="23"/>
        <end position="213"/>
    </location>
</feature>
<evidence type="ECO:0000313" key="4">
    <source>
        <dbReference type="EMBL" id="MCY0964212.1"/>
    </source>
</evidence>
<name>A0A9X3EB02_9GAMM</name>
<feature type="signal peptide" evidence="2">
    <location>
        <begin position="1"/>
        <end position="22"/>
    </location>
</feature>
<proteinExistence type="predicted"/>
<evidence type="ECO:0000259" key="3">
    <source>
        <dbReference type="Pfam" id="PF13511"/>
    </source>
</evidence>
<protein>
    <submittedName>
        <fullName evidence="4">DUF4124 domain-containing protein</fullName>
    </submittedName>
</protein>
<comment type="caution">
    <text evidence="4">The sequence shown here is derived from an EMBL/GenBank/DDBJ whole genome shotgun (WGS) entry which is preliminary data.</text>
</comment>
<keyword evidence="5" id="KW-1185">Reference proteome</keyword>
<accession>A0A9X3EB02</accession>
<evidence type="ECO:0000313" key="5">
    <source>
        <dbReference type="Proteomes" id="UP001150830"/>
    </source>
</evidence>
<reference evidence="4" key="1">
    <citation type="submission" date="2022-11" db="EMBL/GenBank/DDBJ databases">
        <title>Parathalassolutuus dongxingensis gen. nov., sp. nov., a novel member of family Oceanospirillaceae isolated from a coastal shrimp pond in Guangxi, China.</title>
        <authorList>
            <person name="Chen H."/>
        </authorList>
    </citation>
    <scope>NUCLEOTIDE SEQUENCE</scope>
    <source>
        <strain evidence="4">G-43</strain>
    </source>
</reference>
<dbReference type="EMBL" id="JAPNOA010000016">
    <property type="protein sequence ID" value="MCY0964212.1"/>
    <property type="molecule type" value="Genomic_DNA"/>
</dbReference>
<feature type="region of interest" description="Disordered" evidence="1">
    <location>
        <begin position="71"/>
        <end position="92"/>
    </location>
</feature>
<organism evidence="4 5">
    <name type="scientific">Parathalassolituus penaei</name>
    <dbReference type="NCBI Taxonomy" id="2997323"/>
    <lineage>
        <taxon>Bacteria</taxon>
        <taxon>Pseudomonadati</taxon>
        <taxon>Pseudomonadota</taxon>
        <taxon>Gammaproteobacteria</taxon>
        <taxon>Oceanospirillales</taxon>
        <taxon>Oceanospirillaceae</taxon>
        <taxon>Parathalassolituus</taxon>
    </lineage>
</organism>
<gene>
    <name evidence="4" type="ORF">OUO13_03365</name>
</gene>
<dbReference type="AlphaFoldDB" id="A0A9X3EB02"/>
<feature type="compositionally biased region" description="Low complexity" evidence="1">
    <location>
        <begin position="71"/>
        <end position="91"/>
    </location>
</feature>
<feature type="domain" description="DUF4124" evidence="3">
    <location>
        <begin position="13"/>
        <end position="58"/>
    </location>
</feature>
<dbReference type="Proteomes" id="UP001150830">
    <property type="component" value="Unassembled WGS sequence"/>
</dbReference>
<dbReference type="RefSeq" id="WP_283172430.1">
    <property type="nucleotide sequence ID" value="NZ_JAPNOA010000016.1"/>
</dbReference>
<dbReference type="Pfam" id="PF13511">
    <property type="entry name" value="DUF4124"/>
    <property type="match status" value="1"/>
</dbReference>
<keyword evidence="2" id="KW-0732">Signal</keyword>
<evidence type="ECO:0000256" key="2">
    <source>
        <dbReference type="SAM" id="SignalP"/>
    </source>
</evidence>
<dbReference type="InterPro" id="IPR025392">
    <property type="entry name" value="DUF4124"/>
</dbReference>
<evidence type="ECO:0000256" key="1">
    <source>
        <dbReference type="SAM" id="MobiDB-lite"/>
    </source>
</evidence>